<keyword evidence="7" id="KW-1185">Reference proteome</keyword>
<keyword evidence="4" id="KW-0732">Signal</keyword>
<evidence type="ECO:0000256" key="3">
    <source>
        <dbReference type="ARBA" id="ARBA00022691"/>
    </source>
</evidence>
<dbReference type="RefSeq" id="XP_004349807.2">
    <property type="nucleotide sequence ID" value="XM_004349757.2"/>
</dbReference>
<dbReference type="eggNOG" id="KOG1337">
    <property type="taxonomic scope" value="Eukaryota"/>
</dbReference>
<evidence type="ECO:0000256" key="2">
    <source>
        <dbReference type="ARBA" id="ARBA00022679"/>
    </source>
</evidence>
<dbReference type="PhylomeDB" id="A0A0D2WK16"/>
<keyword evidence="2" id="KW-0808">Transferase</keyword>
<keyword evidence="3" id="KW-0949">S-adenosyl-L-methionine</keyword>
<evidence type="ECO:0000256" key="4">
    <source>
        <dbReference type="SAM" id="SignalP"/>
    </source>
</evidence>
<protein>
    <recommendedName>
        <fullName evidence="5">SET domain-containing protein</fullName>
    </recommendedName>
</protein>
<dbReference type="Gene3D" id="3.90.1420.10">
    <property type="entry name" value="Rubisco LSMT, substrate-binding domain"/>
    <property type="match status" value="1"/>
</dbReference>
<organism evidence="6 7">
    <name type="scientific">Capsaspora owczarzaki (strain ATCC 30864)</name>
    <dbReference type="NCBI Taxonomy" id="595528"/>
    <lineage>
        <taxon>Eukaryota</taxon>
        <taxon>Filasterea</taxon>
        <taxon>Capsaspora</taxon>
    </lineage>
</organism>
<dbReference type="InterPro" id="IPR015353">
    <property type="entry name" value="Rubisco_LSMT_subst-bd"/>
</dbReference>
<dbReference type="InterPro" id="IPR046341">
    <property type="entry name" value="SET_dom_sf"/>
</dbReference>
<dbReference type="PROSITE" id="PS50280">
    <property type="entry name" value="SET"/>
    <property type="match status" value="1"/>
</dbReference>
<dbReference type="GO" id="GO:0032259">
    <property type="term" value="P:methylation"/>
    <property type="evidence" value="ECO:0007669"/>
    <property type="project" value="UniProtKB-KW"/>
</dbReference>
<gene>
    <name evidence="6" type="ORF">CAOG_001287</name>
</gene>
<dbReference type="SUPFAM" id="SSF82199">
    <property type="entry name" value="SET domain"/>
    <property type="match status" value="1"/>
</dbReference>
<dbReference type="Proteomes" id="UP000008743">
    <property type="component" value="Unassembled WGS sequence"/>
</dbReference>
<accession>A0A0D2WK16</accession>
<dbReference type="Pfam" id="PF09273">
    <property type="entry name" value="Rubis-subs-bind"/>
    <property type="match status" value="1"/>
</dbReference>
<dbReference type="Gene3D" id="3.90.1410.10">
    <property type="entry name" value="set domain protein methyltransferase, domain 1"/>
    <property type="match status" value="1"/>
</dbReference>
<reference evidence="7" key="1">
    <citation type="submission" date="2011-02" db="EMBL/GenBank/DDBJ databases">
        <title>The Genome Sequence of Capsaspora owczarzaki ATCC 30864.</title>
        <authorList>
            <person name="Russ C."/>
            <person name="Cuomo C."/>
            <person name="Burger G."/>
            <person name="Gray M.W."/>
            <person name="Holland P.W.H."/>
            <person name="King N."/>
            <person name="Lang F.B.F."/>
            <person name="Roger A.J."/>
            <person name="Ruiz-Trillo I."/>
            <person name="Young S.K."/>
            <person name="Zeng Q."/>
            <person name="Gargeya S."/>
            <person name="Alvarado L."/>
            <person name="Berlin A."/>
            <person name="Chapman S.B."/>
            <person name="Chen Z."/>
            <person name="Freedman E."/>
            <person name="Gellesch M."/>
            <person name="Goldberg J."/>
            <person name="Griggs A."/>
            <person name="Gujja S."/>
            <person name="Heilman E."/>
            <person name="Heiman D."/>
            <person name="Howarth C."/>
            <person name="Mehta T."/>
            <person name="Neiman D."/>
            <person name="Pearson M."/>
            <person name="Roberts A."/>
            <person name="Saif S."/>
            <person name="Shea T."/>
            <person name="Shenoy N."/>
            <person name="Sisk P."/>
            <person name="Stolte C."/>
            <person name="Sykes S."/>
            <person name="White J."/>
            <person name="Yandava C."/>
            <person name="Haas B."/>
            <person name="Nusbaum C."/>
            <person name="Birren B."/>
        </authorList>
    </citation>
    <scope>NUCLEOTIDE SEQUENCE</scope>
    <source>
        <strain evidence="7">ATCC 30864</strain>
    </source>
</reference>
<dbReference type="GO" id="GO:0016279">
    <property type="term" value="F:protein-lysine N-methyltransferase activity"/>
    <property type="evidence" value="ECO:0007669"/>
    <property type="project" value="TreeGrafter"/>
</dbReference>
<dbReference type="GO" id="GO:0005634">
    <property type="term" value="C:nucleus"/>
    <property type="evidence" value="ECO:0007669"/>
    <property type="project" value="TreeGrafter"/>
</dbReference>
<dbReference type="InterPro" id="IPR050600">
    <property type="entry name" value="SETD3_SETD6_MTase"/>
</dbReference>
<sequence>MAFPPQPGRSVPALAAAILVLHWLLLPSVSFVQAQEGRLVGGTAQVQRIIDLVSWARRAEIEMARVDIRPSTDTSASAKFLFESRGLGLVLNAPARRGEAIVTLPPRARFRVPAFDSALRSLIDEFNEQHDNAIDPMTALALGLMYERSRADSPWRAWLRMLPDPIESMLEWNDVELWPVEQLYVKELREERIRNLEAVYESVITPFIDTYESDLVGVDFTIEAFVWAAVIAQTRGLHESEKNGLSLLPIVDMINHHREPNAVVVASGPNILVRTKTSLKAGEEITIDYEMSSHVLLLLYGFVEMSENLDFYPIRLSWESKDIDYPRRLRLLEGRGLSSPWYEFRLWPSIDEPIDDDLQFAMRVMVANEHELAILEQREKAASPDANSEISIAHERRMLRRLLQQIHEACPVQHAEMDALRTYGLQHHECYRCLSSFAYAVAAKSTIITVRDALTKRLDELEQPQASVAEDGNPHRDWMEPDTIAPADHAPFYDEDAAVQVQQVVYLPQHEL</sequence>
<dbReference type="STRING" id="595528.A0A0D2WK16"/>
<dbReference type="InterPro" id="IPR036464">
    <property type="entry name" value="Rubisco_LSMT_subst-bd_sf"/>
</dbReference>
<dbReference type="InParanoid" id="A0A0D2WK16"/>
<keyword evidence="1" id="KW-0489">Methyltransferase</keyword>
<dbReference type="AlphaFoldDB" id="A0A0D2WK16"/>
<dbReference type="SUPFAM" id="SSF81822">
    <property type="entry name" value="RuBisCo LSMT C-terminal, substrate-binding domain"/>
    <property type="match status" value="1"/>
</dbReference>
<name>A0A0D2WK16_CAPO3</name>
<dbReference type="PANTHER" id="PTHR13271">
    <property type="entry name" value="UNCHARACTERIZED PUTATIVE METHYLTRANSFERASE"/>
    <property type="match status" value="1"/>
</dbReference>
<feature type="chain" id="PRO_5002254429" description="SET domain-containing protein" evidence="4">
    <location>
        <begin position="35"/>
        <end position="512"/>
    </location>
</feature>
<evidence type="ECO:0000313" key="6">
    <source>
        <dbReference type="EMBL" id="KJE89873.1"/>
    </source>
</evidence>
<proteinExistence type="predicted"/>
<dbReference type="Pfam" id="PF00856">
    <property type="entry name" value="SET"/>
    <property type="match status" value="1"/>
</dbReference>
<evidence type="ECO:0000259" key="5">
    <source>
        <dbReference type="PROSITE" id="PS50280"/>
    </source>
</evidence>
<dbReference type="InterPro" id="IPR001214">
    <property type="entry name" value="SET_dom"/>
</dbReference>
<evidence type="ECO:0000256" key="1">
    <source>
        <dbReference type="ARBA" id="ARBA00022603"/>
    </source>
</evidence>
<dbReference type="OrthoDB" id="441812at2759"/>
<evidence type="ECO:0000313" key="7">
    <source>
        <dbReference type="Proteomes" id="UP000008743"/>
    </source>
</evidence>
<feature type="domain" description="SET" evidence="5">
    <location>
        <begin position="64"/>
        <end position="290"/>
    </location>
</feature>
<feature type="signal peptide" evidence="4">
    <location>
        <begin position="1"/>
        <end position="34"/>
    </location>
</feature>
<dbReference type="EMBL" id="KE346361">
    <property type="protein sequence ID" value="KJE89873.1"/>
    <property type="molecule type" value="Genomic_DNA"/>
</dbReference>
<dbReference type="CDD" id="cd10527">
    <property type="entry name" value="SET_LSMT"/>
    <property type="match status" value="1"/>
</dbReference>
<dbReference type="PANTHER" id="PTHR13271:SF136">
    <property type="entry name" value="SET DOMAIN-CONTAINING PROTEIN"/>
    <property type="match status" value="1"/>
</dbReference>